<organism evidence="1">
    <name type="scientific">uncultured Caudovirales phage</name>
    <dbReference type="NCBI Taxonomy" id="2100421"/>
    <lineage>
        <taxon>Viruses</taxon>
        <taxon>Duplodnaviria</taxon>
        <taxon>Heunggongvirae</taxon>
        <taxon>Uroviricota</taxon>
        <taxon>Caudoviricetes</taxon>
        <taxon>Peduoviridae</taxon>
        <taxon>Maltschvirus</taxon>
        <taxon>Maltschvirus maltsch</taxon>
    </lineage>
</organism>
<gene>
    <name evidence="1" type="ORF">UFOVP780_9</name>
</gene>
<sequence>MKYIKLVSTFNLPNGSDTKLCIYQSCVDAEYQITIDDSIIVNRVTAKRMCADIEPTINHVITDLTNAQFNAAVIRAEEFTEDISVLTDELNSTE</sequence>
<evidence type="ECO:0000313" key="1">
    <source>
        <dbReference type="EMBL" id="CAB4162018.1"/>
    </source>
</evidence>
<reference evidence="1" key="1">
    <citation type="submission" date="2020-04" db="EMBL/GenBank/DDBJ databases">
        <authorList>
            <person name="Chiriac C."/>
            <person name="Salcher M."/>
            <person name="Ghai R."/>
            <person name="Kavagutti S V."/>
        </authorList>
    </citation>
    <scope>NUCLEOTIDE SEQUENCE</scope>
</reference>
<protein>
    <submittedName>
        <fullName evidence="1">Uncharacterized protein</fullName>
    </submittedName>
</protein>
<dbReference type="EMBL" id="LR796730">
    <property type="protein sequence ID" value="CAB4162018.1"/>
    <property type="molecule type" value="Genomic_DNA"/>
</dbReference>
<name>A0A6J5NYA9_9CAUD</name>
<proteinExistence type="predicted"/>
<accession>A0A6J5NYA9</accession>